<sequence length="87" mass="9862">MRHGGDDFPWTLNTDSRDGKVSRVYNELLRKEEEDVTPARQRQSSSDAWINPTLASARPLQMAASATVWERYEQYPSDCPQKSSTSG</sequence>
<accession>A0A9K3M6R4</accession>
<gene>
    <name evidence="1" type="ORF">IV203_014074</name>
</gene>
<name>A0A9K3M6R4_9STRA</name>
<organism evidence="1 2">
    <name type="scientific">Nitzschia inconspicua</name>
    <dbReference type="NCBI Taxonomy" id="303405"/>
    <lineage>
        <taxon>Eukaryota</taxon>
        <taxon>Sar</taxon>
        <taxon>Stramenopiles</taxon>
        <taxon>Ochrophyta</taxon>
        <taxon>Bacillariophyta</taxon>
        <taxon>Bacillariophyceae</taxon>
        <taxon>Bacillariophycidae</taxon>
        <taxon>Bacillariales</taxon>
        <taxon>Bacillariaceae</taxon>
        <taxon>Nitzschia</taxon>
    </lineage>
</organism>
<keyword evidence="2" id="KW-1185">Reference proteome</keyword>
<dbReference type="Proteomes" id="UP000693970">
    <property type="component" value="Unassembled WGS sequence"/>
</dbReference>
<reference evidence="1" key="1">
    <citation type="journal article" date="2021" name="Sci. Rep.">
        <title>Diploid genomic architecture of Nitzschia inconspicua, an elite biomass production diatom.</title>
        <authorList>
            <person name="Oliver A."/>
            <person name="Podell S."/>
            <person name="Pinowska A."/>
            <person name="Traller J.C."/>
            <person name="Smith S.R."/>
            <person name="McClure R."/>
            <person name="Beliaev A."/>
            <person name="Bohutskyi P."/>
            <person name="Hill E.A."/>
            <person name="Rabines A."/>
            <person name="Zheng H."/>
            <person name="Allen L.Z."/>
            <person name="Kuo A."/>
            <person name="Grigoriev I.V."/>
            <person name="Allen A.E."/>
            <person name="Hazlebeck D."/>
            <person name="Allen E.E."/>
        </authorList>
    </citation>
    <scope>NUCLEOTIDE SEQUENCE</scope>
    <source>
        <strain evidence="1">Hildebrandi</strain>
    </source>
</reference>
<evidence type="ECO:0000313" key="2">
    <source>
        <dbReference type="Proteomes" id="UP000693970"/>
    </source>
</evidence>
<proteinExistence type="predicted"/>
<evidence type="ECO:0000313" key="1">
    <source>
        <dbReference type="EMBL" id="KAG7374979.1"/>
    </source>
</evidence>
<protein>
    <submittedName>
        <fullName evidence="1">Uncharacterized protein</fullName>
    </submittedName>
</protein>
<comment type="caution">
    <text evidence="1">The sequence shown here is derived from an EMBL/GenBank/DDBJ whole genome shotgun (WGS) entry which is preliminary data.</text>
</comment>
<reference evidence="1" key="2">
    <citation type="submission" date="2021-04" db="EMBL/GenBank/DDBJ databases">
        <authorList>
            <person name="Podell S."/>
        </authorList>
    </citation>
    <scope>NUCLEOTIDE SEQUENCE</scope>
    <source>
        <strain evidence="1">Hildebrandi</strain>
    </source>
</reference>
<dbReference type="EMBL" id="JAGRRH010000001">
    <property type="protein sequence ID" value="KAG7374979.1"/>
    <property type="molecule type" value="Genomic_DNA"/>
</dbReference>
<dbReference type="AlphaFoldDB" id="A0A9K3M6R4"/>